<dbReference type="Proteomes" id="UP000636938">
    <property type="component" value="Unassembled WGS sequence"/>
</dbReference>
<gene>
    <name evidence="8" type="ORF">H9654_08820</name>
</gene>
<dbReference type="GO" id="GO:0000155">
    <property type="term" value="F:phosphorelay sensor kinase activity"/>
    <property type="evidence" value="ECO:0007669"/>
    <property type="project" value="InterPro"/>
</dbReference>
<dbReference type="SUPFAM" id="SSF55874">
    <property type="entry name" value="ATPase domain of HSP90 chaperone/DNA topoisomerase II/histidine kinase"/>
    <property type="match status" value="1"/>
</dbReference>
<dbReference type="Gene3D" id="3.40.50.2300">
    <property type="match status" value="1"/>
</dbReference>
<dbReference type="Gene3D" id="3.30.565.10">
    <property type="entry name" value="Histidine kinase-like ATPase, C-terminal domain"/>
    <property type="match status" value="1"/>
</dbReference>
<feature type="domain" description="Histidine kinase" evidence="6">
    <location>
        <begin position="686"/>
        <end position="908"/>
    </location>
</feature>
<feature type="domain" description="Response regulatory" evidence="7">
    <location>
        <begin position="1037"/>
        <end position="1154"/>
    </location>
</feature>
<evidence type="ECO:0000256" key="4">
    <source>
        <dbReference type="ARBA" id="ARBA00023012"/>
    </source>
</evidence>
<dbReference type="Gene3D" id="3.40.190.10">
    <property type="entry name" value="Periplasmic binding protein-like II"/>
    <property type="match status" value="4"/>
</dbReference>
<protein>
    <recommendedName>
        <fullName evidence="2">histidine kinase</fullName>
        <ecNumber evidence="2">2.7.13.3</ecNumber>
    </recommendedName>
</protein>
<dbReference type="EMBL" id="JACSQS010000007">
    <property type="protein sequence ID" value="MBD7954308.1"/>
    <property type="molecule type" value="Genomic_DNA"/>
</dbReference>
<evidence type="ECO:0000256" key="2">
    <source>
        <dbReference type="ARBA" id="ARBA00012438"/>
    </source>
</evidence>
<dbReference type="SUPFAM" id="SSF47384">
    <property type="entry name" value="Homodimeric domain of signal transducing histidine kinase"/>
    <property type="match status" value="1"/>
</dbReference>
<dbReference type="InterPro" id="IPR011006">
    <property type="entry name" value="CheY-like_superfamily"/>
</dbReference>
<reference evidence="8 9" key="1">
    <citation type="submission" date="2020-08" db="EMBL/GenBank/DDBJ databases">
        <title>A Genomic Blueprint of the Chicken Gut Microbiome.</title>
        <authorList>
            <person name="Gilroy R."/>
            <person name="Ravi A."/>
            <person name="Getino M."/>
            <person name="Pursley I."/>
            <person name="Horton D.L."/>
            <person name="Alikhan N.-F."/>
            <person name="Baker D."/>
            <person name="Gharbi K."/>
            <person name="Hall N."/>
            <person name="Watson M."/>
            <person name="Adriaenssens E.M."/>
            <person name="Foster-Nyarko E."/>
            <person name="Jarju S."/>
            <person name="Secka A."/>
            <person name="Antonio M."/>
            <person name="Oren A."/>
            <person name="Chaudhuri R."/>
            <person name="La Ragione R.M."/>
            <person name="Hildebrand F."/>
            <person name="Pallen M.J."/>
        </authorList>
    </citation>
    <scope>NUCLEOTIDE SEQUENCE [LARGE SCALE GENOMIC DNA]</scope>
    <source>
        <strain evidence="8 9">Sa5BUN4</strain>
    </source>
</reference>
<dbReference type="Pfam" id="PF00497">
    <property type="entry name" value="SBP_bac_3"/>
    <property type="match status" value="2"/>
</dbReference>
<comment type="catalytic activity">
    <reaction evidence="1">
        <text>ATP + protein L-histidine = ADP + protein N-phospho-L-histidine.</text>
        <dbReference type="EC" id="2.7.13.3"/>
    </reaction>
</comment>
<dbReference type="InterPro" id="IPR003594">
    <property type="entry name" value="HATPase_dom"/>
</dbReference>
<dbReference type="SMART" id="SM00062">
    <property type="entry name" value="PBPb"/>
    <property type="match status" value="2"/>
</dbReference>
<dbReference type="EC" id="2.7.13.3" evidence="2"/>
<sequence>MNGVPSIAAPTVSGAAVAPAVSRPVQVGVFANGWPPFEIVNGKSVSGLSWDYLTRALHARGLASEVVLYPTWPDLYAAMCRGEVDVVMSIAPTEDRRACMVYSQSYFEALPVIVARQSSAIRDHADLAHARIAAVEAFALTPVLPTIYPQATMVDVPSSQAAMEAVRDGHADAFVTNAYTARALIAHMAAGDLHVVGATALPFDTLRFGVSHNAAWLAPALDEGLAGLTGDDHAWLRERWLGRTGDSAHWTVPRSTEEEAALRASPMLRVGYDPGAEPLSFTDHYGQAAGLAPDVLRTVGRVLGLRLQFTPVADAALALRQARAGMLDLIIGAPVVAHDLPGSASTLPIIRVPLVAVMRRDEPVVGDVSALRGRRVAVGRYATTILEGLSQEVGATVDRVETPAQGLAAVADGSLDAYIANLAVVDPFLQHQYSGVLKVAAAPRQEADVTFLVAPRAVWLVPLLNRALENMPTDVEARLRATWIQHAYSTSVPLGELVRRFGLPVLVLVLLLGGVIVAYVRLRREVRRRQVAEAVTDETRQRFTEVTDTLPAVVFQLIRYRDGRRVFTMVAGQAEPLFDLSSAQIVADEHAAFAKVLPDDRTMITAAVDASSATMTPMQVEFRVQLAAGIRWIRSSATPLSRTDGETTWSGYWIDITDLVDQAAALEQARAAAEVAASAKGRFLATMSHEIRTPMNGVTGMLELLGHTPLNAEQAHLLAVVDDSASSLQRILDDVLDFTQLDEGRIALELLPTDLPDLIDRTVGGLLADAASKGLQVNIAIDAAVAGLHRTDPTRVRQILSNLLSNAIKFTHAGSITVALHAEAIDREGHQVIALAVTDTGMGIADDRQSRLFAAFTQADPSIHRQFGGSGLGLAICQRLATLMGGALTLDSRVGQGTTVTLSLRCAVDGSPLASEFAGVLVACPEVPSPAVAAVMGALGRMGLSCVTSAVAGAGVQIDDDASSEDAGLPRLNVTTRLLTSGYEADGNAVTVSAHPVSPRALQLALQLLLPQRAAADAVTGVPTLVSRAVAQGWAADVLVVEDHVVNRELIGRQLAALGLTYCIVDDGPEALTQLTATSFGVVITDLFLTTLNGDAWARQWRAQEATDRRARVPIMLLSATVGTDAADDAGIFDLRLSKPMRLPALYQALHPYFDAGAPMPGGGSPSTLAQRPEPTEGFTGQVNLASAMEDFGDRATALHVLSLVVSAARKDRPTDGERWDRRTTAAWIHRTIGALAMFDRGALVALGRQVEATLQEGADPSVSAAAVERFTQALATWIDEAQGLIDAPAP</sequence>
<keyword evidence="3 5" id="KW-0597">Phosphoprotein</keyword>
<proteinExistence type="predicted"/>
<dbReference type="PROSITE" id="PS50109">
    <property type="entry name" value="HIS_KIN"/>
    <property type="match status" value="1"/>
</dbReference>
<dbReference type="Pfam" id="PF00072">
    <property type="entry name" value="Response_reg"/>
    <property type="match status" value="1"/>
</dbReference>
<dbReference type="InterPro" id="IPR004358">
    <property type="entry name" value="Sig_transdc_His_kin-like_C"/>
</dbReference>
<dbReference type="CDD" id="cd16922">
    <property type="entry name" value="HATPase_EvgS-ArcB-TorS-like"/>
    <property type="match status" value="1"/>
</dbReference>
<dbReference type="Gene3D" id="1.10.287.130">
    <property type="match status" value="1"/>
</dbReference>
<dbReference type="Pfam" id="PF00512">
    <property type="entry name" value="HisKA"/>
    <property type="match status" value="1"/>
</dbReference>
<accession>A0A8X8K071</accession>
<keyword evidence="9" id="KW-1185">Reference proteome</keyword>
<dbReference type="InterPro" id="IPR005467">
    <property type="entry name" value="His_kinase_dom"/>
</dbReference>
<evidence type="ECO:0000256" key="1">
    <source>
        <dbReference type="ARBA" id="ARBA00000085"/>
    </source>
</evidence>
<feature type="modified residue" description="4-aspartylphosphate" evidence="5">
    <location>
        <position position="1086"/>
    </location>
</feature>
<dbReference type="CDD" id="cd00082">
    <property type="entry name" value="HisKA"/>
    <property type="match status" value="1"/>
</dbReference>
<evidence type="ECO:0000256" key="3">
    <source>
        <dbReference type="ARBA" id="ARBA00022553"/>
    </source>
</evidence>
<evidence type="ECO:0000259" key="6">
    <source>
        <dbReference type="PROSITE" id="PS50109"/>
    </source>
</evidence>
<evidence type="ECO:0000313" key="9">
    <source>
        <dbReference type="Proteomes" id="UP000636938"/>
    </source>
</evidence>
<dbReference type="PROSITE" id="PS50110">
    <property type="entry name" value="RESPONSE_REGULATORY"/>
    <property type="match status" value="1"/>
</dbReference>
<dbReference type="SMART" id="SM00388">
    <property type="entry name" value="HisKA"/>
    <property type="match status" value="1"/>
</dbReference>
<dbReference type="InterPro" id="IPR036097">
    <property type="entry name" value="HisK_dim/P_sf"/>
</dbReference>
<dbReference type="InterPro" id="IPR001638">
    <property type="entry name" value="Solute-binding_3/MltF_N"/>
</dbReference>
<dbReference type="CDD" id="cd17546">
    <property type="entry name" value="REC_hyHK_CKI1_RcsC-like"/>
    <property type="match status" value="1"/>
</dbReference>
<dbReference type="SUPFAM" id="SSF53850">
    <property type="entry name" value="Periplasmic binding protein-like II"/>
    <property type="match status" value="2"/>
</dbReference>
<dbReference type="SMART" id="SM00448">
    <property type="entry name" value="REC"/>
    <property type="match status" value="1"/>
</dbReference>
<keyword evidence="4" id="KW-0902">Two-component regulatory system</keyword>
<name>A0A8X8K071_9GAMM</name>
<dbReference type="PANTHER" id="PTHR45339:SF1">
    <property type="entry name" value="HYBRID SIGNAL TRANSDUCTION HISTIDINE KINASE J"/>
    <property type="match status" value="1"/>
</dbReference>
<evidence type="ECO:0000256" key="5">
    <source>
        <dbReference type="PROSITE-ProRule" id="PRU00169"/>
    </source>
</evidence>
<dbReference type="FunFam" id="3.30.565.10:FF:000010">
    <property type="entry name" value="Sensor histidine kinase RcsC"/>
    <property type="match status" value="1"/>
</dbReference>
<dbReference type="CDD" id="cd01007">
    <property type="entry name" value="PBP2_BvgS_HisK_like"/>
    <property type="match status" value="2"/>
</dbReference>
<dbReference type="InterPro" id="IPR035965">
    <property type="entry name" value="PAS-like_dom_sf"/>
</dbReference>
<dbReference type="PANTHER" id="PTHR45339">
    <property type="entry name" value="HYBRID SIGNAL TRANSDUCTION HISTIDINE KINASE J"/>
    <property type="match status" value="1"/>
</dbReference>
<evidence type="ECO:0000313" key="8">
    <source>
        <dbReference type="EMBL" id="MBD7954308.1"/>
    </source>
</evidence>
<dbReference type="Gene3D" id="3.30.450.20">
    <property type="entry name" value="PAS domain"/>
    <property type="match status" value="1"/>
</dbReference>
<dbReference type="PRINTS" id="PR00344">
    <property type="entry name" value="BCTRLSENSOR"/>
</dbReference>
<dbReference type="RefSeq" id="WP_191770528.1">
    <property type="nucleotide sequence ID" value="NZ_JACSQS010000007.1"/>
</dbReference>
<dbReference type="SUPFAM" id="SSF55785">
    <property type="entry name" value="PYP-like sensor domain (PAS domain)"/>
    <property type="match status" value="1"/>
</dbReference>
<organism evidence="8 9">
    <name type="scientific">Stenotrophomonas lacuserhaii</name>
    <dbReference type="NCBI Taxonomy" id="2760084"/>
    <lineage>
        <taxon>Bacteria</taxon>
        <taxon>Pseudomonadati</taxon>
        <taxon>Pseudomonadota</taxon>
        <taxon>Gammaproteobacteria</taxon>
        <taxon>Lysobacterales</taxon>
        <taxon>Lysobacteraceae</taxon>
        <taxon>Stenotrophomonas</taxon>
    </lineage>
</organism>
<dbReference type="InterPro" id="IPR036890">
    <property type="entry name" value="HATPase_C_sf"/>
</dbReference>
<comment type="caution">
    <text evidence="8">The sequence shown here is derived from an EMBL/GenBank/DDBJ whole genome shotgun (WGS) entry which is preliminary data.</text>
</comment>
<dbReference type="InterPro" id="IPR001789">
    <property type="entry name" value="Sig_transdc_resp-reg_receiver"/>
</dbReference>
<dbReference type="InterPro" id="IPR003661">
    <property type="entry name" value="HisK_dim/P_dom"/>
</dbReference>
<dbReference type="SMART" id="SM00387">
    <property type="entry name" value="HATPase_c"/>
    <property type="match status" value="1"/>
</dbReference>
<dbReference type="SUPFAM" id="SSF52172">
    <property type="entry name" value="CheY-like"/>
    <property type="match status" value="1"/>
</dbReference>
<dbReference type="Pfam" id="PF02518">
    <property type="entry name" value="HATPase_c"/>
    <property type="match status" value="1"/>
</dbReference>
<evidence type="ECO:0000259" key="7">
    <source>
        <dbReference type="PROSITE" id="PS50110"/>
    </source>
</evidence>